<dbReference type="PROSITE" id="PS51327">
    <property type="entry name" value="DICER_DSRBF"/>
    <property type="match status" value="1"/>
</dbReference>
<dbReference type="PROSITE" id="PS51194">
    <property type="entry name" value="HELICASE_CTER"/>
    <property type="match status" value="1"/>
</dbReference>
<protein>
    <recommendedName>
        <fullName evidence="13">P-loop containing nucleoside triphosphate hydrolase protein</fullName>
    </recommendedName>
</protein>
<dbReference type="SUPFAM" id="SSF69065">
    <property type="entry name" value="RNase III domain-like"/>
    <property type="match status" value="2"/>
</dbReference>
<evidence type="ECO:0000259" key="10">
    <source>
        <dbReference type="PROSITE" id="PS51327"/>
    </source>
</evidence>
<dbReference type="InterPro" id="IPR014001">
    <property type="entry name" value="Helicase_ATP-bd"/>
</dbReference>
<name>A0A165H1E5_9APHY</name>
<evidence type="ECO:0008006" key="13">
    <source>
        <dbReference type="Google" id="ProtNLM"/>
    </source>
</evidence>
<keyword evidence="5" id="KW-0067">ATP-binding</keyword>
<evidence type="ECO:0000259" key="9">
    <source>
        <dbReference type="PROSITE" id="PS51194"/>
    </source>
</evidence>
<gene>
    <name evidence="11" type="ORF">LAESUDRAFT_642494</name>
</gene>
<dbReference type="CDD" id="cd00593">
    <property type="entry name" value="RIBOc"/>
    <property type="match status" value="2"/>
</dbReference>
<dbReference type="InterPro" id="IPR005034">
    <property type="entry name" value="Dicer_dimerisation"/>
</dbReference>
<dbReference type="InterPro" id="IPR011545">
    <property type="entry name" value="DEAD/DEAH_box_helicase_dom"/>
</dbReference>
<dbReference type="EMBL" id="KV427607">
    <property type="protein sequence ID" value="KZT11110.1"/>
    <property type="molecule type" value="Genomic_DNA"/>
</dbReference>
<keyword evidence="6" id="KW-0694">RNA-binding</keyword>
<keyword evidence="2" id="KW-0547">Nucleotide-binding</keyword>
<dbReference type="Proteomes" id="UP000076871">
    <property type="component" value="Unassembled WGS sequence"/>
</dbReference>
<reference evidence="11 12" key="1">
    <citation type="journal article" date="2016" name="Mol. Biol. Evol.">
        <title>Comparative Genomics of Early-Diverging Mushroom-Forming Fungi Provides Insights into the Origins of Lignocellulose Decay Capabilities.</title>
        <authorList>
            <person name="Nagy L.G."/>
            <person name="Riley R."/>
            <person name="Tritt A."/>
            <person name="Adam C."/>
            <person name="Daum C."/>
            <person name="Floudas D."/>
            <person name="Sun H."/>
            <person name="Yadav J.S."/>
            <person name="Pangilinan J."/>
            <person name="Larsson K.H."/>
            <person name="Matsuura K."/>
            <person name="Barry K."/>
            <person name="Labutti K."/>
            <person name="Kuo R."/>
            <person name="Ohm R.A."/>
            <person name="Bhattacharya S.S."/>
            <person name="Shirouzu T."/>
            <person name="Yoshinaga Y."/>
            <person name="Martin F.M."/>
            <person name="Grigoriev I.V."/>
            <person name="Hibbett D.S."/>
        </authorList>
    </citation>
    <scope>NUCLEOTIDE SEQUENCE [LARGE SCALE GENOMIC DNA]</scope>
    <source>
        <strain evidence="11 12">93-53</strain>
    </source>
</reference>
<keyword evidence="4" id="KW-0347">Helicase</keyword>
<dbReference type="Pfam" id="PF00270">
    <property type="entry name" value="DEAD"/>
    <property type="match status" value="1"/>
</dbReference>
<dbReference type="Gene3D" id="1.10.1520.10">
    <property type="entry name" value="Ribonuclease III domain"/>
    <property type="match status" value="2"/>
</dbReference>
<dbReference type="GO" id="GO:0031047">
    <property type="term" value="P:regulatory ncRNA-mediated gene silencing"/>
    <property type="evidence" value="ECO:0007669"/>
    <property type="project" value="UniProtKB-ARBA"/>
</dbReference>
<dbReference type="GO" id="GO:0006396">
    <property type="term" value="P:RNA processing"/>
    <property type="evidence" value="ECO:0007669"/>
    <property type="project" value="InterPro"/>
</dbReference>
<dbReference type="Pfam" id="PF03368">
    <property type="entry name" value="Dicer_dimer"/>
    <property type="match status" value="1"/>
</dbReference>
<dbReference type="InParanoid" id="A0A165H1E5"/>
<feature type="domain" description="Helicase C-terminal" evidence="9">
    <location>
        <begin position="361"/>
        <end position="536"/>
    </location>
</feature>
<dbReference type="PANTHER" id="PTHR14950:SF37">
    <property type="entry name" value="ENDORIBONUCLEASE DICER"/>
    <property type="match status" value="1"/>
</dbReference>
<feature type="domain" description="RNase III" evidence="7">
    <location>
        <begin position="949"/>
        <end position="1077"/>
    </location>
</feature>
<dbReference type="PROSITE" id="PS50142">
    <property type="entry name" value="RNASE_3_2"/>
    <property type="match status" value="2"/>
</dbReference>
<evidence type="ECO:0000256" key="6">
    <source>
        <dbReference type="PROSITE-ProRule" id="PRU00657"/>
    </source>
</evidence>
<dbReference type="GO" id="GO:0005524">
    <property type="term" value="F:ATP binding"/>
    <property type="evidence" value="ECO:0007669"/>
    <property type="project" value="UniProtKB-KW"/>
</dbReference>
<dbReference type="SUPFAM" id="SSF52540">
    <property type="entry name" value="P-loop containing nucleoside triphosphate hydrolases"/>
    <property type="match status" value="1"/>
</dbReference>
<evidence type="ECO:0000256" key="2">
    <source>
        <dbReference type="ARBA" id="ARBA00022741"/>
    </source>
</evidence>
<dbReference type="Pfam" id="PF00636">
    <property type="entry name" value="Ribonuclease_3"/>
    <property type="match status" value="2"/>
</dbReference>
<keyword evidence="3" id="KW-0378">Hydrolase</keyword>
<dbReference type="GO" id="GO:0004386">
    <property type="term" value="F:helicase activity"/>
    <property type="evidence" value="ECO:0007669"/>
    <property type="project" value="UniProtKB-KW"/>
</dbReference>
<organism evidence="11 12">
    <name type="scientific">Laetiporus sulphureus 93-53</name>
    <dbReference type="NCBI Taxonomy" id="1314785"/>
    <lineage>
        <taxon>Eukaryota</taxon>
        <taxon>Fungi</taxon>
        <taxon>Dikarya</taxon>
        <taxon>Basidiomycota</taxon>
        <taxon>Agaricomycotina</taxon>
        <taxon>Agaricomycetes</taxon>
        <taxon>Polyporales</taxon>
        <taxon>Laetiporus</taxon>
    </lineage>
</organism>
<keyword evidence="1" id="KW-0677">Repeat</keyword>
<evidence type="ECO:0000259" key="7">
    <source>
        <dbReference type="PROSITE" id="PS50142"/>
    </source>
</evidence>
<dbReference type="CDD" id="cd18034">
    <property type="entry name" value="DEXHc_dicer"/>
    <property type="match status" value="1"/>
</dbReference>
<dbReference type="InterPro" id="IPR038248">
    <property type="entry name" value="Dicer_dimer_sf"/>
</dbReference>
<dbReference type="OrthoDB" id="416741at2759"/>
<dbReference type="GeneID" id="63820761"/>
<feature type="domain" description="Dicer dsRNA-binding fold" evidence="10">
    <location>
        <begin position="562"/>
        <end position="652"/>
    </location>
</feature>
<dbReference type="Pfam" id="PF00271">
    <property type="entry name" value="Helicase_C"/>
    <property type="match status" value="1"/>
</dbReference>
<dbReference type="SMART" id="SM00487">
    <property type="entry name" value="DEXDc"/>
    <property type="match status" value="1"/>
</dbReference>
<dbReference type="SMART" id="SM00535">
    <property type="entry name" value="RIBOc"/>
    <property type="match status" value="2"/>
</dbReference>
<dbReference type="STRING" id="1314785.A0A165H1E5"/>
<feature type="domain" description="Helicase ATP-binding" evidence="8">
    <location>
        <begin position="21"/>
        <end position="195"/>
    </location>
</feature>
<dbReference type="SMART" id="SM00490">
    <property type="entry name" value="HELICc"/>
    <property type="match status" value="1"/>
</dbReference>
<evidence type="ECO:0000256" key="5">
    <source>
        <dbReference type="ARBA" id="ARBA00022840"/>
    </source>
</evidence>
<dbReference type="InterPro" id="IPR001650">
    <property type="entry name" value="Helicase_C-like"/>
</dbReference>
<dbReference type="FunCoup" id="A0A165H1E5">
    <property type="interactions" value="322"/>
</dbReference>
<accession>A0A165H1E5</accession>
<dbReference type="Gene3D" id="3.40.50.300">
    <property type="entry name" value="P-loop containing nucleotide triphosphate hydrolases"/>
    <property type="match status" value="2"/>
</dbReference>
<dbReference type="InterPro" id="IPR036389">
    <property type="entry name" value="RNase_III_sf"/>
</dbReference>
<feature type="domain" description="RNase III" evidence="7">
    <location>
        <begin position="1115"/>
        <end position="1262"/>
    </location>
</feature>
<sequence>MPVTLEDVSDVLLPRRYQEEIFSRAQGSNVIAALDTGTGKTYISTLLIKWIAARDAGLSKIIVFLVPKVALVEQQGDFIAKQTPLRVTKCCGATAIDLTDRVGWKKELESTDVLVLTAQIFLNILTHSHWSLEKVSLMVFDECHHTRKNHAYNGIMREYFQLPVEKRPKVFGMTASPIWNPRDAVESLATLERNLDAKVIAVRQHVDELMGHAPKPEELMHEYPPPLDIYPAYPNQTLWARLNLEGLPPEIDIPVEKIKTRYDVTYASLGPYGAELFLYMDIKQRIAQMVHRSSAFDIDYISIMYDPEGDIAMHTSLPPMQLPLEVQELQEALNDHKQYFEDEDDPDSLPTMVHLKWCSPKVRELIDILFAHYTSTFQGIVFVEQRHVAACLAKMLSRVPQLSHLIRSRQLIGHGAASLAKTQMKGMVLRTQQDIVKMFREREINLLIATSVAEEGLDFPACDLVIRFDPIQHMVGYLQSRGRARHRTSKFVIMVQQGHAAHMERYRAFSEIEPQLREVYQERDAEKEPGEIDDEPDDPVDIAERERYVVPHTGAVLTYNSAISLLNHLCSLIPHDKFTPVHLPKYSGDFTSTLQLPSSLPLPQEGLNYVGPTKHSKKEAKRAVAFMAVKRLHLLNVFDDYLLPTQSRNSEMNEDGDGRPIPDASKVPDMMQVQVRDPWTRAQTLYLHVVYLDGRRTAGLITGTVLPSVELVCRGTYVSTNEIQRVRFDSREEWRQRRVLEDYMRMGLWWSVTGRGITLPLTCYLVPITHTLQIDWDAIERAVINPYGISDWSSINEEDYFHTLVMCVKEPGRPLLLRTIRTDITPQSVPPEGSREGGFPTYRDYWLHRFTRKGILPEIPEDGPCLEAQLWLRHTSCSYSLDNGADDQLSQSTVPLAMLYPLSLCRRAEISEDIYFTFHVLPELCHRITDVYRARAARAELCLPPIADDLLIQALTLPSTHATFNNQRLETLGDSVLKLANVVHLYNKYPHRHEGQLDTLRRSSVSNRTLLSRAKEHTLERYLTSEPQSVRTWRYTMPPDLDPWTLTPHRSALRSFPRRSLQDCMEAILGASYSTGGMNMALRAGTALGLSFGGPLSWNARYLNSLPEEPVSKLFTGLQEALGYQFRCGTLLLEAATHPSFGSNETSSYQRLEFLGDALLDLVVIKYLYDKFPKANSGQLSWARSRAVCGPTQASIAVRRLGLHKLLLVNNVELSVAISRYVPALEGLTSKEVVRNAWKHDPPKAICDVFESVMGAVLVDSNYNLELAISVAENIMSDLLEVLTPDLPRDPISELMVWVARAGCKKIRFRKHQSRPETKKNDGISILMHEQTVVGPVIAHNLSLAKGLASERARVVLADPNSPYCLSKICDCGKEDSTTQATDESDSSELDDETTQGFAMLAHIVKEELEGSSEYQQAIDEDTSSQSEDDMLEELEVEDMMQVDDISLLSLDAMDDSQHHAEYVLDPSVAPVTASHSPPTID</sequence>
<evidence type="ECO:0000256" key="1">
    <source>
        <dbReference type="ARBA" id="ARBA00022737"/>
    </source>
</evidence>
<evidence type="ECO:0000313" key="12">
    <source>
        <dbReference type="Proteomes" id="UP000076871"/>
    </source>
</evidence>
<dbReference type="InterPro" id="IPR027417">
    <property type="entry name" value="P-loop_NTPase"/>
</dbReference>
<dbReference type="PROSITE" id="PS00517">
    <property type="entry name" value="RNASE_3_1"/>
    <property type="match status" value="1"/>
</dbReference>
<keyword evidence="12" id="KW-1185">Reference proteome</keyword>
<comment type="similarity">
    <text evidence="6">Belongs to the helicase family. Dicer subfamily.</text>
</comment>
<evidence type="ECO:0000313" key="11">
    <source>
        <dbReference type="EMBL" id="KZT11110.1"/>
    </source>
</evidence>
<evidence type="ECO:0000259" key="8">
    <source>
        <dbReference type="PROSITE" id="PS51192"/>
    </source>
</evidence>
<dbReference type="GO" id="GO:0004525">
    <property type="term" value="F:ribonuclease III activity"/>
    <property type="evidence" value="ECO:0007669"/>
    <property type="project" value="InterPro"/>
</dbReference>
<dbReference type="PANTHER" id="PTHR14950">
    <property type="entry name" value="DICER-RELATED"/>
    <property type="match status" value="1"/>
</dbReference>
<evidence type="ECO:0000256" key="4">
    <source>
        <dbReference type="ARBA" id="ARBA00022806"/>
    </source>
</evidence>
<evidence type="ECO:0000256" key="3">
    <source>
        <dbReference type="ARBA" id="ARBA00022801"/>
    </source>
</evidence>
<dbReference type="PROSITE" id="PS51192">
    <property type="entry name" value="HELICASE_ATP_BIND_1"/>
    <property type="match status" value="1"/>
</dbReference>
<dbReference type="InterPro" id="IPR000999">
    <property type="entry name" value="RNase_III_dom"/>
</dbReference>
<dbReference type="Gene3D" id="3.30.160.380">
    <property type="entry name" value="Dicer dimerisation domain"/>
    <property type="match status" value="1"/>
</dbReference>
<proteinExistence type="inferred from homology"/>
<dbReference type="GO" id="GO:0003723">
    <property type="term" value="F:RNA binding"/>
    <property type="evidence" value="ECO:0007669"/>
    <property type="project" value="UniProtKB-UniRule"/>
</dbReference>
<dbReference type="RefSeq" id="XP_040768850.1">
    <property type="nucleotide sequence ID" value="XM_040903731.1"/>
</dbReference>